<comment type="similarity">
    <text evidence="1">Belongs to the NAD(P)-dependent epimerase/dehydratase family. SDR39U1 subfamily.</text>
</comment>
<evidence type="ECO:0000313" key="5">
    <source>
        <dbReference type="Proteomes" id="UP000535491"/>
    </source>
</evidence>
<evidence type="ECO:0000313" key="4">
    <source>
        <dbReference type="EMBL" id="MBA4493646.1"/>
    </source>
</evidence>
<dbReference type="InterPro" id="IPR013549">
    <property type="entry name" value="DUF1731"/>
</dbReference>
<dbReference type="SUPFAM" id="SSF51735">
    <property type="entry name" value="NAD(P)-binding Rossmann-fold domains"/>
    <property type="match status" value="1"/>
</dbReference>
<keyword evidence="5" id="KW-1185">Reference proteome</keyword>
<dbReference type="PANTHER" id="PTHR11092:SF0">
    <property type="entry name" value="EPIMERASE FAMILY PROTEIN SDR39U1"/>
    <property type="match status" value="1"/>
</dbReference>
<dbReference type="Pfam" id="PF08338">
    <property type="entry name" value="DUF1731"/>
    <property type="match status" value="1"/>
</dbReference>
<dbReference type="PANTHER" id="PTHR11092">
    <property type="entry name" value="SUGAR NUCLEOTIDE EPIMERASE RELATED"/>
    <property type="match status" value="1"/>
</dbReference>
<dbReference type="RefSeq" id="WP_181750885.1">
    <property type="nucleotide sequence ID" value="NZ_JACEIQ010000003.1"/>
</dbReference>
<feature type="domain" description="DUF1731" evidence="3">
    <location>
        <begin position="251"/>
        <end position="298"/>
    </location>
</feature>
<accession>A0A7W1WPR7</accession>
<organism evidence="4 5">
    <name type="scientific">Paenactinomyces guangxiensis</name>
    <dbReference type="NCBI Taxonomy" id="1490290"/>
    <lineage>
        <taxon>Bacteria</taxon>
        <taxon>Bacillati</taxon>
        <taxon>Bacillota</taxon>
        <taxon>Bacilli</taxon>
        <taxon>Bacillales</taxon>
        <taxon>Thermoactinomycetaceae</taxon>
        <taxon>Paenactinomyces</taxon>
    </lineage>
</organism>
<name>A0A7W1WPR7_9BACL</name>
<dbReference type="CDD" id="cd05242">
    <property type="entry name" value="SDR_a8"/>
    <property type="match status" value="1"/>
</dbReference>
<dbReference type="Pfam" id="PF01370">
    <property type="entry name" value="Epimerase"/>
    <property type="match status" value="1"/>
</dbReference>
<dbReference type="InterPro" id="IPR010099">
    <property type="entry name" value="SDR39U1"/>
</dbReference>
<dbReference type="Gene3D" id="3.40.50.720">
    <property type="entry name" value="NAD(P)-binding Rossmann-like Domain"/>
    <property type="match status" value="1"/>
</dbReference>
<dbReference type="NCBIfam" id="TIGR01777">
    <property type="entry name" value="yfcH"/>
    <property type="match status" value="1"/>
</dbReference>
<dbReference type="Proteomes" id="UP000535491">
    <property type="component" value="Unassembled WGS sequence"/>
</dbReference>
<evidence type="ECO:0000259" key="2">
    <source>
        <dbReference type="Pfam" id="PF01370"/>
    </source>
</evidence>
<dbReference type="EMBL" id="JACEIQ010000003">
    <property type="protein sequence ID" value="MBA4493646.1"/>
    <property type="molecule type" value="Genomic_DNA"/>
</dbReference>
<protein>
    <submittedName>
        <fullName evidence="4">TIGR01777 family protein</fullName>
    </submittedName>
</protein>
<dbReference type="AlphaFoldDB" id="A0A7W1WPR7"/>
<comment type="caution">
    <text evidence="4">The sequence shown here is derived from an EMBL/GenBank/DDBJ whole genome shotgun (WGS) entry which is preliminary data.</text>
</comment>
<sequence length="301" mass="33002">MRIAITGATGLVGTELTEKLSEKGYEMTRVVRSLRPDDDPEKVVRWNPELNQIESGKLEGLEVVIHLAGENVSSGRWTKAKKKRILGSRVKGTSLLSQTLAGLKQPPKLLLSASGIAYGHQPPDVKVDENSPRGQDFLSRVILEWEKATAPAQKAGIRVIHMRFGMVLSRKGGALAKMLPAFRMGVGGKIGDGKQMVSWVALEEVPLIVEHLIKEDSISGPVNMVGPQPVSNEEFTRQLGDALGRPAIFPLPAFAMRMIFGEMADALLLGGCHIIPRKLQESGYVFTYPDLKETLRHILKK</sequence>
<evidence type="ECO:0000259" key="3">
    <source>
        <dbReference type="Pfam" id="PF08338"/>
    </source>
</evidence>
<evidence type="ECO:0000256" key="1">
    <source>
        <dbReference type="ARBA" id="ARBA00009353"/>
    </source>
</evidence>
<reference evidence="4 5" key="1">
    <citation type="submission" date="2020-07" db="EMBL/GenBank/DDBJ databases">
        <authorList>
            <person name="Feng H."/>
        </authorList>
    </citation>
    <scope>NUCLEOTIDE SEQUENCE [LARGE SCALE GENOMIC DNA]</scope>
    <source>
        <strain evidence="5">s-10</strain>
    </source>
</reference>
<feature type="domain" description="NAD-dependent epimerase/dehydratase" evidence="2">
    <location>
        <begin position="3"/>
        <end position="205"/>
    </location>
</feature>
<gene>
    <name evidence="4" type="ORF">H1191_04935</name>
</gene>
<proteinExistence type="inferred from homology"/>
<dbReference type="InterPro" id="IPR001509">
    <property type="entry name" value="Epimerase_deHydtase"/>
</dbReference>
<dbReference type="InterPro" id="IPR036291">
    <property type="entry name" value="NAD(P)-bd_dom_sf"/>
</dbReference>